<dbReference type="InterPro" id="IPR029060">
    <property type="entry name" value="PIN-like_dom_sf"/>
</dbReference>
<accession>A0A5M8FMJ3</accession>
<protein>
    <submittedName>
        <fullName evidence="1">Pilus assembly protein</fullName>
    </submittedName>
</protein>
<dbReference type="OrthoDB" id="196926at2"/>
<name>A0A5M8FMJ3_9GAMM</name>
<dbReference type="Gene3D" id="3.40.50.1010">
    <property type="entry name" value="5'-nuclease"/>
    <property type="match status" value="1"/>
</dbReference>
<dbReference type="RefSeq" id="WP_150091749.1">
    <property type="nucleotide sequence ID" value="NZ_JBFUOH010000034.1"/>
</dbReference>
<dbReference type="EMBL" id="VWXX01000006">
    <property type="protein sequence ID" value="KAA6186078.1"/>
    <property type="molecule type" value="Genomic_DNA"/>
</dbReference>
<dbReference type="SUPFAM" id="SSF88723">
    <property type="entry name" value="PIN domain-like"/>
    <property type="match status" value="1"/>
</dbReference>
<proteinExistence type="predicted"/>
<comment type="caution">
    <text evidence="1">The sequence shown here is derived from an EMBL/GenBank/DDBJ whole genome shotgun (WGS) entry which is preliminary data.</text>
</comment>
<dbReference type="AlphaFoldDB" id="A0A5M8FMJ3"/>
<organism evidence="1 2">
    <name type="scientific">Thiohalocapsa marina</name>
    <dbReference type="NCBI Taxonomy" id="424902"/>
    <lineage>
        <taxon>Bacteria</taxon>
        <taxon>Pseudomonadati</taxon>
        <taxon>Pseudomonadota</taxon>
        <taxon>Gammaproteobacteria</taxon>
        <taxon>Chromatiales</taxon>
        <taxon>Chromatiaceae</taxon>
        <taxon>Thiohalocapsa</taxon>
    </lineage>
</organism>
<reference evidence="1 2" key="1">
    <citation type="submission" date="2019-09" db="EMBL/GenBank/DDBJ databases">
        <title>Whole-genome sequence of the purple sulfur bacterium Thiohalocapsa marina DSM 19078.</title>
        <authorList>
            <person name="Kyndt J.A."/>
            <person name="Meyer T.E."/>
        </authorList>
    </citation>
    <scope>NUCLEOTIDE SEQUENCE [LARGE SCALE GENOMIC DNA]</scope>
    <source>
        <strain evidence="1 2">DSM 19078</strain>
    </source>
</reference>
<keyword evidence="2" id="KW-1185">Reference proteome</keyword>
<dbReference type="Proteomes" id="UP000322981">
    <property type="component" value="Unassembled WGS sequence"/>
</dbReference>
<evidence type="ECO:0000313" key="1">
    <source>
        <dbReference type="EMBL" id="KAA6186078.1"/>
    </source>
</evidence>
<evidence type="ECO:0000313" key="2">
    <source>
        <dbReference type="Proteomes" id="UP000322981"/>
    </source>
</evidence>
<sequence length="139" mass="15686">MAKAAPTAASVPLNALFDGSVQFHTRDVSFMLGLRYPLVTDLPVITEVVYMLDFVPQAQRDFLFWAAGAVTIDTKTRGDLPRIRALLEKYSDLPADFADVSLVALCEHPWSTTVASESSDFTIYRMQDRKDFRNLFFED</sequence>
<gene>
    <name evidence="1" type="ORF">F2Q65_06890</name>
</gene>